<dbReference type="PANTHER" id="PTHR30055:SF234">
    <property type="entry name" value="HTH-TYPE TRANSCRIPTIONAL REGULATOR BETI"/>
    <property type="match status" value="1"/>
</dbReference>
<dbReference type="PRINTS" id="PR00455">
    <property type="entry name" value="HTHTETR"/>
</dbReference>
<feature type="DNA-binding region" description="H-T-H motif" evidence="4">
    <location>
        <begin position="54"/>
        <end position="73"/>
    </location>
</feature>
<dbReference type="InterPro" id="IPR050109">
    <property type="entry name" value="HTH-type_TetR-like_transc_reg"/>
</dbReference>
<accession>A0A6S6PJ49</accession>
<dbReference type="SUPFAM" id="SSF46689">
    <property type="entry name" value="Homeodomain-like"/>
    <property type="match status" value="1"/>
</dbReference>
<evidence type="ECO:0000313" key="7">
    <source>
        <dbReference type="EMBL" id="BCI67000.1"/>
    </source>
</evidence>
<evidence type="ECO:0000256" key="2">
    <source>
        <dbReference type="ARBA" id="ARBA00023125"/>
    </source>
</evidence>
<dbReference type="InterPro" id="IPR001647">
    <property type="entry name" value="HTH_TetR"/>
</dbReference>
<gene>
    <name evidence="7" type="ORF">AAJCM20276_16240</name>
</gene>
<dbReference type="Pfam" id="PF00440">
    <property type="entry name" value="TetR_N"/>
    <property type="match status" value="1"/>
</dbReference>
<evidence type="ECO:0000259" key="6">
    <source>
        <dbReference type="PROSITE" id="PS50977"/>
    </source>
</evidence>
<feature type="region of interest" description="Disordered" evidence="5">
    <location>
        <begin position="1"/>
        <end position="28"/>
    </location>
</feature>
<keyword evidence="1" id="KW-0805">Transcription regulation</keyword>
<evidence type="ECO:0000256" key="4">
    <source>
        <dbReference type="PROSITE-ProRule" id="PRU00335"/>
    </source>
</evidence>
<evidence type="ECO:0000256" key="5">
    <source>
        <dbReference type="SAM" id="MobiDB-lite"/>
    </source>
</evidence>
<keyword evidence="3" id="KW-0804">Transcription</keyword>
<feature type="domain" description="HTH tetR-type" evidence="6">
    <location>
        <begin position="31"/>
        <end position="91"/>
    </location>
</feature>
<dbReference type="InterPro" id="IPR039536">
    <property type="entry name" value="TetR_C_Proteobacteria"/>
</dbReference>
<keyword evidence="2 4" id="KW-0238">DNA-binding</keyword>
<dbReference type="InterPro" id="IPR009057">
    <property type="entry name" value="Homeodomain-like_sf"/>
</dbReference>
<evidence type="ECO:0000256" key="3">
    <source>
        <dbReference type="ARBA" id="ARBA00023163"/>
    </source>
</evidence>
<proteinExistence type="predicted"/>
<organism evidence="7 8">
    <name type="scientific">Acetobacter aceti</name>
    <dbReference type="NCBI Taxonomy" id="435"/>
    <lineage>
        <taxon>Bacteria</taxon>
        <taxon>Pseudomonadati</taxon>
        <taxon>Pseudomonadota</taxon>
        <taxon>Alphaproteobacteria</taxon>
        <taxon>Acetobacterales</taxon>
        <taxon>Acetobacteraceae</taxon>
        <taxon>Acetobacter</taxon>
        <taxon>Acetobacter subgen. Acetobacter</taxon>
    </lineage>
</organism>
<dbReference type="Pfam" id="PF14246">
    <property type="entry name" value="TetR_C_7"/>
    <property type="match status" value="1"/>
</dbReference>
<dbReference type="GO" id="GO:0003700">
    <property type="term" value="F:DNA-binding transcription factor activity"/>
    <property type="evidence" value="ECO:0007669"/>
    <property type="project" value="TreeGrafter"/>
</dbReference>
<evidence type="ECO:0000256" key="1">
    <source>
        <dbReference type="ARBA" id="ARBA00023015"/>
    </source>
</evidence>
<dbReference type="GO" id="GO:0000976">
    <property type="term" value="F:transcription cis-regulatory region binding"/>
    <property type="evidence" value="ECO:0007669"/>
    <property type="project" value="TreeGrafter"/>
</dbReference>
<name>A0A6S6PJ49_ACEAC</name>
<evidence type="ECO:0000313" key="8">
    <source>
        <dbReference type="Proteomes" id="UP000515220"/>
    </source>
</evidence>
<dbReference type="PROSITE" id="PS50977">
    <property type="entry name" value="HTH_TETR_2"/>
    <property type="match status" value="1"/>
</dbReference>
<dbReference type="PANTHER" id="PTHR30055">
    <property type="entry name" value="HTH-TYPE TRANSCRIPTIONAL REGULATOR RUTR"/>
    <property type="match status" value="1"/>
</dbReference>
<dbReference type="Gene3D" id="1.10.357.10">
    <property type="entry name" value="Tetracycline Repressor, domain 2"/>
    <property type="match status" value="1"/>
</dbReference>
<reference evidence="7 8" key="1">
    <citation type="submission" date="2020-07" db="EMBL/GenBank/DDBJ databases">
        <title>Complete Genome Sequence of an acetic acid bacterium, Acetobacter aceti JCM20276.</title>
        <authorList>
            <person name="Hirose Y."/>
            <person name="Mihara H."/>
        </authorList>
    </citation>
    <scope>NUCLEOTIDE SEQUENCE [LARGE SCALE GENOMIC DNA]</scope>
    <source>
        <strain evidence="7 8">JCM20276</strain>
    </source>
</reference>
<sequence>MKAHMGMAMNVKEPQHSSCRGPGRPPEMAECERRKRILSAADEALRRYGYQAVSMDKVAQCSGMSKRTLYQLFPSKQDLFQSLIEKRLFCFSLSIREHALTSEDELIGLLDDLAAHLTRPETIELIRAIIASAPEAEDLRDIMNSLKQCGKSNVLQAWLHAYCIQHGHPETRIDLKAQQLFSLTAGERMLHALFNKETDAEDSRACIADGARLFLAGLHAEWSKASCSTLNDVNSER</sequence>
<dbReference type="Proteomes" id="UP000515220">
    <property type="component" value="Chromosome"/>
</dbReference>
<protein>
    <recommendedName>
        <fullName evidence="6">HTH tetR-type domain-containing protein</fullName>
    </recommendedName>
</protein>
<dbReference type="AlphaFoldDB" id="A0A6S6PJ49"/>
<dbReference type="EMBL" id="AP023326">
    <property type="protein sequence ID" value="BCI67000.1"/>
    <property type="molecule type" value="Genomic_DNA"/>
</dbReference>